<protein>
    <submittedName>
        <fullName evidence="1">Phosphodiesterase</fullName>
    </submittedName>
</protein>
<dbReference type="RefSeq" id="WP_068746815.1">
    <property type="nucleotide sequence ID" value="NZ_LSRE01000048.1"/>
</dbReference>
<dbReference type="InterPro" id="IPR017850">
    <property type="entry name" value="Alkaline_phosphatase_core_sf"/>
</dbReference>
<gene>
    <name evidence="1" type="ORF">AXK61_08230</name>
</gene>
<evidence type="ECO:0000313" key="2">
    <source>
        <dbReference type="Proteomes" id="UP000070409"/>
    </source>
</evidence>
<dbReference type="Gene3D" id="3.40.720.10">
    <property type="entry name" value="Alkaline Phosphatase, subunit A"/>
    <property type="match status" value="1"/>
</dbReference>
<comment type="caution">
    <text evidence="1">The sequence shown here is derived from an EMBL/GenBank/DDBJ whole genome shotgun (WGS) entry which is preliminary data.</text>
</comment>
<dbReference type="EMBL" id="LSRE01000048">
    <property type="protein sequence ID" value="KXO90582.1"/>
    <property type="molecule type" value="Genomic_DNA"/>
</dbReference>
<dbReference type="PANTHER" id="PTHR10151:SF120">
    <property type="entry name" value="BIS(5'-ADENOSYL)-TRIPHOSPHATASE"/>
    <property type="match status" value="1"/>
</dbReference>
<dbReference type="Pfam" id="PF01663">
    <property type="entry name" value="Phosphodiest"/>
    <property type="match status" value="1"/>
</dbReference>
<evidence type="ECO:0000313" key="1">
    <source>
        <dbReference type="EMBL" id="KXO90582.1"/>
    </source>
</evidence>
<dbReference type="PANTHER" id="PTHR10151">
    <property type="entry name" value="ECTONUCLEOTIDE PYROPHOSPHATASE/PHOSPHODIESTERASE"/>
    <property type="match status" value="1"/>
</dbReference>
<dbReference type="Proteomes" id="UP000070409">
    <property type="component" value="Unassembled WGS sequence"/>
</dbReference>
<sequence>MTGMLSDVLPSVCTAFGIPGANPLGLAVERDVVLLLVDGLGAELLRRHADTAPNLAAHAGVTLDAGFPATTATSLSSLALGAPCATHGIVGYSFGVPDEHGRRLFNSLRWTIDGASGPDARESHPPRELQRRRSKLETLADAGAEIHYVVPAYQEKSGLTRASFRAAGVLHAASTLDEVREGVLAVARHDTAARRFAYAYAGLLDAAGHVHGPGSPEWLAALRAVDAMFADLLMELPPTCTLLVTADHGMIQAESLVNLDAVPALRRGVRVIAGEARVRHVYLQRGHHVDDVLARWTDTLAGHARVVSREQALDEHWFGPTPPNPVVAHRIGHVLAVAEGRSVLVTPSQEPMESRMLGHHGAWTIDEQAIPLIVVNG</sequence>
<dbReference type="InterPro" id="IPR002591">
    <property type="entry name" value="Phosphodiest/P_Trfase"/>
</dbReference>
<name>A0A137YX99_9ACTN</name>
<proteinExistence type="predicted"/>
<accession>A0A137YX99</accession>
<reference evidence="1 2" key="1">
    <citation type="submission" date="2016-02" db="EMBL/GenBank/DDBJ databases">
        <authorList>
            <person name="Teng J.L."/>
            <person name="Tang Y."/>
            <person name="Huang Y."/>
            <person name="Guo F."/>
            <person name="Wei W."/>
            <person name="Chen J.H."/>
            <person name="Wong S.Y."/>
            <person name="Lau S.K."/>
            <person name="Woo P.C."/>
        </authorList>
    </citation>
    <scope>NUCLEOTIDE SEQUENCE [LARGE SCALE GENOMIC DNA]</scope>
    <source>
        <strain evidence="1 2">JCM 13375</strain>
    </source>
</reference>
<keyword evidence="2" id="KW-1185">Reference proteome</keyword>
<dbReference type="SUPFAM" id="SSF53649">
    <property type="entry name" value="Alkaline phosphatase-like"/>
    <property type="match status" value="1"/>
</dbReference>
<organism evidence="1 2">
    <name type="scientific">Tsukamurella pseudospumae</name>
    <dbReference type="NCBI Taxonomy" id="239498"/>
    <lineage>
        <taxon>Bacteria</taxon>
        <taxon>Bacillati</taxon>
        <taxon>Actinomycetota</taxon>
        <taxon>Actinomycetes</taxon>
        <taxon>Mycobacteriales</taxon>
        <taxon>Tsukamurellaceae</taxon>
        <taxon>Tsukamurella</taxon>
    </lineage>
</organism>